<gene>
    <name evidence="1" type="ORF">MHSWG343_08770</name>
</gene>
<reference evidence="1 2" key="1">
    <citation type="submission" date="2019-01" db="EMBL/GenBank/DDBJ databases">
        <title>Draft genome sequences of Candidatus Mycoplasma haemohominis SWG34-3 identified from a patient with pyrexia, anemia and liver dysfunction.</title>
        <authorList>
            <person name="Sekizuka T."/>
            <person name="Hattori N."/>
            <person name="Katano H."/>
            <person name="Takuma T."/>
            <person name="Ito T."/>
            <person name="Arai N."/>
            <person name="Yanai R."/>
            <person name="Ishii S."/>
            <person name="Miura Y."/>
            <person name="Tokunaga T."/>
            <person name="Watanabe H."/>
            <person name="Nomura N."/>
            <person name="Eguchi J."/>
            <person name="Arai T."/>
            <person name="Hasegawa H."/>
            <person name="Nakamaki T."/>
            <person name="Wakita T."/>
            <person name="Niki Y."/>
            <person name="Kuroda M."/>
        </authorList>
    </citation>
    <scope>NUCLEOTIDE SEQUENCE [LARGE SCALE GENOMIC DNA]</scope>
    <source>
        <strain evidence="1">SWG34-3</strain>
    </source>
</reference>
<organism evidence="1 2">
    <name type="scientific">Candidatus Mycoplasma haematohominis</name>
    <dbReference type="NCBI Taxonomy" id="1494318"/>
    <lineage>
        <taxon>Bacteria</taxon>
        <taxon>Bacillati</taxon>
        <taxon>Mycoplasmatota</taxon>
        <taxon>Mollicutes</taxon>
        <taxon>Mycoplasmataceae</taxon>
        <taxon>Mycoplasma</taxon>
    </lineage>
</organism>
<dbReference type="Proteomes" id="UP000324831">
    <property type="component" value="Unassembled WGS sequence"/>
</dbReference>
<dbReference type="AlphaFoldDB" id="A0A478FUZ8"/>
<evidence type="ECO:0000313" key="1">
    <source>
        <dbReference type="EMBL" id="GCE63870.1"/>
    </source>
</evidence>
<proteinExistence type="predicted"/>
<sequence>MLNEELLLSISPEKRAREYVQTCEGLLNPNLFKVTHIPTTIEVSDVDDIPQSLVKLTTVYLYRALNFKADHEDVFAIPLQVADENSDDPDIPISKGWRDKANEFLFQIKGLDDQSIVAAIRLTGFHSYYPDEEITLDKLIVGDKSVANIRQLVSRMAEFGSSVGLKHDPSEFVSIHWIRSVRILIPGVYSHFLDGDTFWKLTVFSPGEVLSKEETLELLIYYMFLSRARQFSNWFSKVTKLGIFDARTNNTFVVNLSDISQDVLKIVADQVIVFNK</sequence>
<protein>
    <submittedName>
        <fullName evidence="1">Uncharacterized protein</fullName>
    </submittedName>
</protein>
<comment type="caution">
    <text evidence="1">The sequence shown here is derived from an EMBL/GenBank/DDBJ whole genome shotgun (WGS) entry which is preliminary data.</text>
</comment>
<accession>A0A478FUZ8</accession>
<name>A0A478FUZ8_9MOLU</name>
<evidence type="ECO:0000313" key="2">
    <source>
        <dbReference type="Proteomes" id="UP000324831"/>
    </source>
</evidence>
<dbReference type="EMBL" id="BIMN01000005">
    <property type="protein sequence ID" value="GCE63870.1"/>
    <property type="molecule type" value="Genomic_DNA"/>
</dbReference>